<dbReference type="OrthoDB" id="9777604at2"/>
<sequence length="295" mass="30490">MKVGLIGLGNMGRGVAQNLLNAGHELVVYNRTRAKAEPFQAKGARIAGTPQEAARGAEAVFSILADDPALEAAVFGGEGLLSGLARGAIHISSSTISVALSERLAAEHAQAGQGYVSAPVFGRPEAAEAKQLWVLAAGAKADVERVRPLLEAIGRGLTVLGEKASSANVVKLSGNFLIASMVEALGEAFALAQKSGVEPKTFLEVFQSVFAKSPIFERYASLIAGRQFQPPGFALRLGLKDIGLVLEAAGDAQVPMPLASLVKDHLLGGVAQGHGELDWSALGALAAERAGLEKL</sequence>
<reference evidence="6 8" key="2">
    <citation type="journal article" date="2011" name="Mol. Biol. Evol.">
        <title>Comparative genomic analysis of fruiting body formation in Myxococcales.</title>
        <authorList>
            <person name="Huntley S."/>
            <person name="Hamann N."/>
            <person name="Wegener-Feldbrugge S."/>
            <person name="Treuner-Lange A."/>
            <person name="Kube M."/>
            <person name="Reinhardt R."/>
            <person name="Klages S."/>
            <person name="Muller R."/>
            <person name="Ronning C.M."/>
            <person name="Nierman W.C."/>
            <person name="Sogaard-Andersen L."/>
        </authorList>
    </citation>
    <scope>NUCLEOTIDE SEQUENCE [LARGE SCALE GENOMIC DNA]</scope>
    <source>
        <strain evidence="6 8">DW4/3-1</strain>
    </source>
</reference>
<dbReference type="InterPro" id="IPR029154">
    <property type="entry name" value="HIBADH-like_NADP-bd"/>
</dbReference>
<dbReference type="Proteomes" id="UP000001351">
    <property type="component" value="Chromosome"/>
</dbReference>
<feature type="domain" description="3-hydroxyisobutyrate dehydrogenase-like NAD-binding" evidence="5">
    <location>
        <begin position="166"/>
        <end position="282"/>
    </location>
</feature>
<dbReference type="RefSeq" id="WP_002617939.1">
    <property type="nucleotide sequence ID" value="NC_014623.1"/>
</dbReference>
<evidence type="ECO:0000256" key="3">
    <source>
        <dbReference type="PIRSR" id="PIRSR000103-1"/>
    </source>
</evidence>
<evidence type="ECO:0000256" key="1">
    <source>
        <dbReference type="ARBA" id="ARBA00023002"/>
    </source>
</evidence>
<dbReference type="InterPro" id="IPR013328">
    <property type="entry name" value="6PGD_dom2"/>
</dbReference>
<name>Q08S14_STIAD</name>
<dbReference type="SUPFAM" id="SSF48179">
    <property type="entry name" value="6-phosphogluconate dehydrogenase C-terminal domain-like"/>
    <property type="match status" value="1"/>
</dbReference>
<feature type="active site" evidence="3">
    <location>
        <position position="171"/>
    </location>
</feature>
<keyword evidence="8" id="KW-1185">Reference proteome</keyword>
<dbReference type="EMBL" id="AAMD01000173">
    <property type="protein sequence ID" value="EAU63268.1"/>
    <property type="molecule type" value="Genomic_DNA"/>
</dbReference>
<dbReference type="InterPro" id="IPR006115">
    <property type="entry name" value="6PGDH_NADP-bd"/>
</dbReference>
<evidence type="ECO:0000313" key="6">
    <source>
        <dbReference type="EMBL" id="ADO72682.1"/>
    </source>
</evidence>
<dbReference type="Gene3D" id="3.40.50.720">
    <property type="entry name" value="NAD(P)-binding Rossmann-like Domain"/>
    <property type="match status" value="1"/>
</dbReference>
<dbReference type="GO" id="GO:0016491">
    <property type="term" value="F:oxidoreductase activity"/>
    <property type="evidence" value="ECO:0007669"/>
    <property type="project" value="UniProtKB-KW"/>
</dbReference>
<dbReference type="PIRSF" id="PIRSF000103">
    <property type="entry name" value="HIBADH"/>
    <property type="match status" value="1"/>
</dbReference>
<dbReference type="HOGENOM" id="CLU_035117_0_1_7"/>
<accession>Q08S14</accession>
<reference evidence="7 9" key="1">
    <citation type="submission" date="2006-04" db="EMBL/GenBank/DDBJ databases">
        <authorList>
            <person name="Nierman W.C."/>
        </authorList>
    </citation>
    <scope>NUCLEOTIDE SEQUENCE [LARGE SCALE GENOMIC DNA]</scope>
    <source>
        <strain evidence="7 9">DW4/3-1</strain>
    </source>
</reference>
<dbReference type="KEGG" id="sur:STAUR_4904"/>
<dbReference type="PATRIC" id="fig|378806.16.peg.2135"/>
<dbReference type="InterPro" id="IPR008927">
    <property type="entry name" value="6-PGluconate_DH-like_C_sf"/>
</dbReference>
<evidence type="ECO:0000259" key="5">
    <source>
        <dbReference type="Pfam" id="PF14833"/>
    </source>
</evidence>
<evidence type="ECO:0000256" key="2">
    <source>
        <dbReference type="ARBA" id="ARBA00023027"/>
    </source>
</evidence>
<dbReference type="AlphaFoldDB" id="Q08S14"/>
<evidence type="ECO:0000313" key="8">
    <source>
        <dbReference type="Proteomes" id="UP000001351"/>
    </source>
</evidence>
<feature type="domain" description="6-phosphogluconate dehydrogenase NADP-binding" evidence="4">
    <location>
        <begin position="2"/>
        <end position="161"/>
    </location>
</feature>
<evidence type="ECO:0000313" key="7">
    <source>
        <dbReference type="EMBL" id="EAU63268.1"/>
    </source>
</evidence>
<protein>
    <submittedName>
        <fullName evidence="6">3-hydroxyisobutyrate dehydrogenase family protein</fullName>
    </submittedName>
    <submittedName>
        <fullName evidence="7">6-phosphogluconate dehydrogenase, NAD-binding</fullName>
    </submittedName>
</protein>
<keyword evidence="2" id="KW-0520">NAD</keyword>
<proteinExistence type="predicted"/>
<keyword evidence="1" id="KW-0560">Oxidoreductase</keyword>
<gene>
    <name evidence="6" type="ordered locus">STAUR_4904</name>
    <name evidence="7" type="ORF">STIAU_0119</name>
</gene>
<dbReference type="Pfam" id="PF03446">
    <property type="entry name" value="NAD_binding_2"/>
    <property type="match status" value="1"/>
</dbReference>
<dbReference type="EMBL" id="CP002271">
    <property type="protein sequence ID" value="ADO72682.1"/>
    <property type="molecule type" value="Genomic_DNA"/>
</dbReference>
<dbReference type="Proteomes" id="UP000032702">
    <property type="component" value="Unassembled WGS sequence"/>
</dbReference>
<dbReference type="eggNOG" id="COG2084">
    <property type="taxonomic scope" value="Bacteria"/>
</dbReference>
<organism evidence="7 9">
    <name type="scientific">Stigmatella aurantiaca (strain DW4/3-1)</name>
    <dbReference type="NCBI Taxonomy" id="378806"/>
    <lineage>
        <taxon>Bacteria</taxon>
        <taxon>Pseudomonadati</taxon>
        <taxon>Myxococcota</taxon>
        <taxon>Myxococcia</taxon>
        <taxon>Myxococcales</taxon>
        <taxon>Cystobacterineae</taxon>
        <taxon>Archangiaceae</taxon>
        <taxon>Stigmatella</taxon>
    </lineage>
</organism>
<dbReference type="PANTHER" id="PTHR43580:SF2">
    <property type="entry name" value="CYTOKINE-LIKE NUCLEAR FACTOR N-PAC"/>
    <property type="match status" value="1"/>
</dbReference>
<dbReference type="InterPro" id="IPR036291">
    <property type="entry name" value="NAD(P)-bd_dom_sf"/>
</dbReference>
<dbReference type="PANTHER" id="PTHR43580">
    <property type="entry name" value="OXIDOREDUCTASE GLYR1-RELATED"/>
    <property type="match status" value="1"/>
</dbReference>
<dbReference type="InterPro" id="IPR015815">
    <property type="entry name" value="HIBADH-related"/>
</dbReference>
<dbReference type="GO" id="GO:0051287">
    <property type="term" value="F:NAD binding"/>
    <property type="evidence" value="ECO:0007669"/>
    <property type="project" value="InterPro"/>
</dbReference>
<dbReference type="Pfam" id="PF14833">
    <property type="entry name" value="NAD_binding_11"/>
    <property type="match status" value="1"/>
</dbReference>
<dbReference type="SUPFAM" id="SSF51735">
    <property type="entry name" value="NAD(P)-binding Rossmann-fold domains"/>
    <property type="match status" value="1"/>
</dbReference>
<dbReference type="GO" id="GO:0050661">
    <property type="term" value="F:NADP binding"/>
    <property type="evidence" value="ECO:0007669"/>
    <property type="project" value="InterPro"/>
</dbReference>
<evidence type="ECO:0000313" key="9">
    <source>
        <dbReference type="Proteomes" id="UP000032702"/>
    </source>
</evidence>
<dbReference type="STRING" id="378806.STAUR_4904"/>
<dbReference type="InterPro" id="IPR051265">
    <property type="entry name" value="HIBADH-related_NP60_sf"/>
</dbReference>
<dbReference type="Gene3D" id="1.10.1040.10">
    <property type="entry name" value="N-(1-d-carboxylethyl)-l-norvaline Dehydrogenase, domain 2"/>
    <property type="match status" value="1"/>
</dbReference>
<evidence type="ECO:0000259" key="4">
    <source>
        <dbReference type="Pfam" id="PF03446"/>
    </source>
</evidence>